<evidence type="ECO:0000313" key="1">
    <source>
        <dbReference type="EMBL" id="KAH9697846.1"/>
    </source>
</evidence>
<dbReference type="EMBL" id="CM039177">
    <property type="protein sequence ID" value="KAH9697846.1"/>
    <property type="molecule type" value="Genomic_DNA"/>
</dbReference>
<keyword evidence="2" id="KW-1185">Reference proteome</keyword>
<organism evidence="1 2">
    <name type="scientific">Citrus sinensis</name>
    <name type="common">Sweet orange</name>
    <name type="synonym">Citrus aurantium var. sinensis</name>
    <dbReference type="NCBI Taxonomy" id="2711"/>
    <lineage>
        <taxon>Eukaryota</taxon>
        <taxon>Viridiplantae</taxon>
        <taxon>Streptophyta</taxon>
        <taxon>Embryophyta</taxon>
        <taxon>Tracheophyta</taxon>
        <taxon>Spermatophyta</taxon>
        <taxon>Magnoliopsida</taxon>
        <taxon>eudicotyledons</taxon>
        <taxon>Gunneridae</taxon>
        <taxon>Pentapetalae</taxon>
        <taxon>rosids</taxon>
        <taxon>malvids</taxon>
        <taxon>Sapindales</taxon>
        <taxon>Rutaceae</taxon>
        <taxon>Aurantioideae</taxon>
        <taxon>Citrus</taxon>
    </lineage>
</organism>
<comment type="caution">
    <text evidence="1">The sequence shown here is derived from an EMBL/GenBank/DDBJ whole genome shotgun (WGS) entry which is preliminary data.</text>
</comment>
<reference evidence="2" key="1">
    <citation type="journal article" date="2023" name="Hortic. Res.">
        <title>A chromosome-level phased genome enabling allele-level studies in sweet orange: a case study on citrus Huanglongbing tolerance.</title>
        <authorList>
            <person name="Wu B."/>
            <person name="Yu Q."/>
            <person name="Deng Z."/>
            <person name="Duan Y."/>
            <person name="Luo F."/>
            <person name="Gmitter F. Jr."/>
        </authorList>
    </citation>
    <scope>NUCLEOTIDE SEQUENCE [LARGE SCALE GENOMIC DNA]</scope>
    <source>
        <strain evidence="2">cv. Valencia</strain>
    </source>
</reference>
<name>A0ACB8ILR8_CITSI</name>
<dbReference type="Proteomes" id="UP000829398">
    <property type="component" value="Chromosome 8"/>
</dbReference>
<sequence>MECKLQLLLWQEHLQWHCCSSSSRVIPSSYQCNKSEPSCFKLKQKKYLSFSNSTKSLRLRPLGALPENERNRKEQPMIIGIDGHEVGNSGVIISSCLVGLLTGIGVVLFNKGVHEIRDFFWDGIPYGGASWLREKPIPAIWIRVVLVPACGGFIVSILNQLRYALSLDDDDDDDVQQVQDKSYPPPHPQAQAKDDISVITVSSTTSLPTIYYDYLKIAFQPLLKAVAACITLGTGNSLGPEGPSVEIGKSIAKGVGNLFDRHPRRKVSLVAAGSAAGISSGFNAAVAGCFFAVESVIWPSPAADSSASLAYTTSMVILSAVIASVVSEVGLGSEPAFKVPEYDFRSPGELPLYLLLGVLCGLISLTLSRCTTYMLAIVDNLQKDNGIPKAVFPVMGGLAVGLIALMFPEILYWGFENVDILLESRPFVKGLTADMLLQLVAAKIVATSLCRASGLVGGYYAPSLFIGAATGMAYGKFINFAIAQSNPTIHFSILEVASPQAYGLVGMAATLAGVCQVPLTSVLLLFELTQDYRIVLPLLGAVGLSSWFTSGQMRRRDVKETKVAVHANTNRKRQFEIYTSRTRGLSSSELLAEEEPYAINLCEVESSLCIDDWNLEVEELKRRVFVSEVMRTRYVTVLMTTLLIEAVTLMLAEKQSCAMIVDNDNILIGLLTLGDIEEFSKYAQAKTSRSKKLLVSEMCSADGETCCVPCTATPNMNLLSALILMDRYGVNQVPVVMEHIPGQRGQLVGLLDRESIILACRLSDCPLFADIVSLSILSPFLFTGCWLVQSFSDQKIFELIFYVAAEESSFNGRRSLDCFLSAPCRFNSDTLETEVVIMSSAGGLYSVHRLNAFVLVVRTIYRKEWMNS</sequence>
<proteinExistence type="predicted"/>
<evidence type="ECO:0000313" key="2">
    <source>
        <dbReference type="Proteomes" id="UP000829398"/>
    </source>
</evidence>
<gene>
    <name evidence="1" type="ORF">KPL71_023781</name>
</gene>
<protein>
    <submittedName>
        <fullName evidence="1">Chloride channel protein CLC-e</fullName>
    </submittedName>
</protein>
<accession>A0ACB8ILR8</accession>